<dbReference type="Proteomes" id="UP000247612">
    <property type="component" value="Unassembled WGS sequence"/>
</dbReference>
<keyword evidence="9" id="KW-0378">Hydrolase</keyword>
<evidence type="ECO:0000256" key="8">
    <source>
        <dbReference type="ARBA" id="ARBA00022679"/>
    </source>
</evidence>
<dbReference type="GO" id="GO:0008955">
    <property type="term" value="F:peptidoglycan glycosyltransferase activity"/>
    <property type="evidence" value="ECO:0007669"/>
    <property type="project" value="UniProtKB-EC"/>
</dbReference>
<keyword evidence="7" id="KW-0328">Glycosyltransferase</keyword>
<dbReference type="InterPro" id="IPR001460">
    <property type="entry name" value="PCN-bd_Tpept"/>
</dbReference>
<evidence type="ECO:0000256" key="13">
    <source>
        <dbReference type="ARBA" id="ARBA00023268"/>
    </source>
</evidence>
<keyword evidence="10" id="KW-0133">Cell shape</keyword>
<proteinExistence type="inferred from homology"/>
<dbReference type="PANTHER" id="PTHR32282">
    <property type="entry name" value="BINDING PROTEIN TRANSPEPTIDASE, PUTATIVE-RELATED"/>
    <property type="match status" value="1"/>
</dbReference>
<reference evidence="19 20" key="1">
    <citation type="submission" date="2018-05" db="EMBL/GenBank/DDBJ databases">
        <title>Genomic Encyclopedia of Type Strains, Phase IV (KMG-IV): sequencing the most valuable type-strain genomes for metagenomic binning, comparative biology and taxonomic classification.</title>
        <authorList>
            <person name="Goeker M."/>
        </authorList>
    </citation>
    <scope>NUCLEOTIDE SEQUENCE [LARGE SCALE GENOMIC DNA]</scope>
    <source>
        <strain evidence="19 20">JC118</strain>
    </source>
</reference>
<dbReference type="AlphaFoldDB" id="A0A318KSJ8"/>
<keyword evidence="11" id="KW-0573">Peptidoglycan synthesis</keyword>
<dbReference type="GO" id="GO:0008658">
    <property type="term" value="F:penicillin binding"/>
    <property type="evidence" value="ECO:0007669"/>
    <property type="project" value="InterPro"/>
</dbReference>
<evidence type="ECO:0000256" key="16">
    <source>
        <dbReference type="ARBA" id="ARBA00049902"/>
    </source>
</evidence>
<dbReference type="InterPro" id="IPR050396">
    <property type="entry name" value="Glycosyltr_51/Transpeptidase"/>
</dbReference>
<dbReference type="InterPro" id="IPR036950">
    <property type="entry name" value="PBP_transglycosylase"/>
</dbReference>
<comment type="similarity">
    <text evidence="3">In the N-terminal section; belongs to the glycosyltransferase 51 family.</text>
</comment>
<evidence type="ECO:0000256" key="14">
    <source>
        <dbReference type="ARBA" id="ARBA00023316"/>
    </source>
</evidence>
<dbReference type="SUPFAM" id="SSF53955">
    <property type="entry name" value="Lysozyme-like"/>
    <property type="match status" value="1"/>
</dbReference>
<keyword evidence="20" id="KW-1185">Reference proteome</keyword>
<dbReference type="GO" id="GO:0009252">
    <property type="term" value="P:peptidoglycan biosynthetic process"/>
    <property type="evidence" value="ECO:0007669"/>
    <property type="project" value="UniProtKB-KW"/>
</dbReference>
<evidence type="ECO:0000313" key="19">
    <source>
        <dbReference type="EMBL" id="PXX78646.1"/>
    </source>
</evidence>
<feature type="domain" description="Glycosyl transferase family 51" evidence="18">
    <location>
        <begin position="48"/>
        <end position="222"/>
    </location>
</feature>
<evidence type="ECO:0000256" key="7">
    <source>
        <dbReference type="ARBA" id="ARBA00022676"/>
    </source>
</evidence>
<dbReference type="GO" id="GO:0005886">
    <property type="term" value="C:plasma membrane"/>
    <property type="evidence" value="ECO:0007669"/>
    <property type="project" value="UniProtKB-SubCell"/>
</dbReference>
<evidence type="ECO:0000259" key="18">
    <source>
        <dbReference type="Pfam" id="PF00912"/>
    </source>
</evidence>
<dbReference type="GO" id="GO:0006508">
    <property type="term" value="P:proteolysis"/>
    <property type="evidence" value="ECO:0007669"/>
    <property type="project" value="UniProtKB-KW"/>
</dbReference>
<name>A0A318KSJ8_9FIRM</name>
<sequence>MRKLLKFFLAFTIFGFICLFLFYTAAAFTPLELDSKKERFTIYDINNNILYETNFKKELTWTPIEEIPENVKQAVVAVEDKRFYQHHGFDVIRITKALISNLMEGRIVEGGSTITQQMAKNLFLSNEQTFTRKLEELFYAARLEMQYDKDAILEGYLNTLYYGHGVYGIKEAADFFFGLPLNELDNAQLAMLIGIPNGPSLYSPLINEENAHSRQAVILQVMANAGLISEAEMQAAIEEPLIYNEDHQENTNASYYIQAVIDEVNAMISRGEISLKEGGNIYTYYDPDVQKKLVESFRNNVDLNDELETSAIITQPFTGNILAIQGGKDYTITQYNRSIYAHRQVASTIKPLLYYTALESGFTPSTTFMSTPTTFQIDAQNEYAPTNYNELYPNREISMINAIAMSDNIYAVKTHLFLGMDTLDNALKAFGIENSQAVPSLALGTVDMSLLELSTIYNTFASCGQYIKPAMISAITNSYNNVVYERDMETKRLMNLDSVLMINQMLTATFDIKNKTVNFPTMYGSEPKVQVGAKSGTSEADSLVIGFNPEYTIAVWSGFDDSRSLDKEYYNISKRIFQSTFNSLYEGEETAAWYQLTNNLMERRVDPITGKDSLLGSIYWFKKE</sequence>
<dbReference type="GO" id="GO:0030288">
    <property type="term" value="C:outer membrane-bounded periplasmic space"/>
    <property type="evidence" value="ECO:0007669"/>
    <property type="project" value="TreeGrafter"/>
</dbReference>
<dbReference type="RefSeq" id="WP_022939148.1">
    <property type="nucleotide sequence ID" value="NZ_CABKRQ010000008.1"/>
</dbReference>
<dbReference type="OrthoDB" id="9766909at2"/>
<dbReference type="InterPro" id="IPR012338">
    <property type="entry name" value="Beta-lactam/transpept-like"/>
</dbReference>
<feature type="domain" description="Penicillin-binding protein transpeptidase" evidence="17">
    <location>
        <begin position="310"/>
        <end position="540"/>
    </location>
</feature>
<evidence type="ECO:0000256" key="4">
    <source>
        <dbReference type="ARBA" id="ARBA00022475"/>
    </source>
</evidence>
<evidence type="ECO:0000256" key="3">
    <source>
        <dbReference type="ARBA" id="ARBA00007739"/>
    </source>
</evidence>
<protein>
    <submittedName>
        <fullName evidence="19">Membrane peptidoglycan carboxypeptidase</fullName>
    </submittedName>
</protein>
<evidence type="ECO:0000256" key="10">
    <source>
        <dbReference type="ARBA" id="ARBA00022960"/>
    </source>
</evidence>
<keyword evidence="5 19" id="KW-0121">Carboxypeptidase</keyword>
<dbReference type="Gene3D" id="1.10.3810.10">
    <property type="entry name" value="Biosynthetic peptidoglycan transglycosylase-like"/>
    <property type="match status" value="1"/>
</dbReference>
<dbReference type="Pfam" id="PF00905">
    <property type="entry name" value="Transpeptidase"/>
    <property type="match status" value="1"/>
</dbReference>
<dbReference type="InterPro" id="IPR001264">
    <property type="entry name" value="Glyco_trans_51"/>
</dbReference>
<evidence type="ECO:0000256" key="5">
    <source>
        <dbReference type="ARBA" id="ARBA00022645"/>
    </source>
</evidence>
<accession>A0A318KSJ8</accession>
<gene>
    <name evidence="19" type="ORF">DES51_107187</name>
</gene>
<evidence type="ECO:0000256" key="1">
    <source>
        <dbReference type="ARBA" id="ARBA00004236"/>
    </source>
</evidence>
<dbReference type="GO" id="GO:0071555">
    <property type="term" value="P:cell wall organization"/>
    <property type="evidence" value="ECO:0007669"/>
    <property type="project" value="UniProtKB-KW"/>
</dbReference>
<keyword evidence="14" id="KW-0961">Cell wall biogenesis/degradation</keyword>
<evidence type="ECO:0000313" key="20">
    <source>
        <dbReference type="Proteomes" id="UP000247612"/>
    </source>
</evidence>
<evidence type="ECO:0000256" key="11">
    <source>
        <dbReference type="ARBA" id="ARBA00022984"/>
    </source>
</evidence>
<dbReference type="Pfam" id="PF00912">
    <property type="entry name" value="Transgly"/>
    <property type="match status" value="1"/>
</dbReference>
<dbReference type="EMBL" id="QJKH01000007">
    <property type="protein sequence ID" value="PXX78646.1"/>
    <property type="molecule type" value="Genomic_DNA"/>
</dbReference>
<evidence type="ECO:0000256" key="2">
    <source>
        <dbReference type="ARBA" id="ARBA00007090"/>
    </source>
</evidence>
<comment type="caution">
    <text evidence="19">The sequence shown here is derived from an EMBL/GenBank/DDBJ whole genome shotgun (WGS) entry which is preliminary data.</text>
</comment>
<keyword evidence="6" id="KW-0645">Protease</keyword>
<evidence type="ECO:0000256" key="9">
    <source>
        <dbReference type="ARBA" id="ARBA00022801"/>
    </source>
</evidence>
<comment type="similarity">
    <text evidence="2">In the C-terminal section; belongs to the transpeptidase family.</text>
</comment>
<evidence type="ECO:0000256" key="12">
    <source>
        <dbReference type="ARBA" id="ARBA00023136"/>
    </source>
</evidence>
<keyword evidence="12" id="KW-0472">Membrane</keyword>
<dbReference type="SUPFAM" id="SSF56601">
    <property type="entry name" value="beta-lactamase/transpeptidase-like"/>
    <property type="match status" value="1"/>
</dbReference>
<organism evidence="19 20">
    <name type="scientific">Dielma fastidiosa</name>
    <dbReference type="NCBI Taxonomy" id="1034346"/>
    <lineage>
        <taxon>Bacteria</taxon>
        <taxon>Bacillati</taxon>
        <taxon>Bacillota</taxon>
        <taxon>Erysipelotrichia</taxon>
        <taxon>Erysipelotrichales</taxon>
        <taxon>Erysipelotrichaceae</taxon>
        <taxon>Dielma</taxon>
    </lineage>
</organism>
<keyword evidence="8" id="KW-0808">Transferase</keyword>
<dbReference type="InterPro" id="IPR023346">
    <property type="entry name" value="Lysozyme-like_dom_sf"/>
</dbReference>
<comment type="catalytic activity">
    <reaction evidence="16">
        <text>[GlcNAc-(1-&gt;4)-Mur2Ac(oyl-L-Ala-gamma-D-Glu-L-Lys-D-Ala-D-Ala)](n)-di-trans,octa-cis-undecaprenyl diphosphate + beta-D-GlcNAc-(1-&gt;4)-Mur2Ac(oyl-L-Ala-gamma-D-Glu-L-Lys-D-Ala-D-Ala)-di-trans,octa-cis-undecaprenyl diphosphate = [GlcNAc-(1-&gt;4)-Mur2Ac(oyl-L-Ala-gamma-D-Glu-L-Lys-D-Ala-D-Ala)](n+1)-di-trans,octa-cis-undecaprenyl diphosphate + di-trans,octa-cis-undecaprenyl diphosphate + H(+)</text>
        <dbReference type="Rhea" id="RHEA:23708"/>
        <dbReference type="Rhea" id="RHEA-COMP:9602"/>
        <dbReference type="Rhea" id="RHEA-COMP:9603"/>
        <dbReference type="ChEBI" id="CHEBI:15378"/>
        <dbReference type="ChEBI" id="CHEBI:58405"/>
        <dbReference type="ChEBI" id="CHEBI:60033"/>
        <dbReference type="ChEBI" id="CHEBI:78435"/>
        <dbReference type="EC" id="2.4.99.28"/>
    </reaction>
</comment>
<dbReference type="FunFam" id="1.10.3810.10:FF:000001">
    <property type="entry name" value="Penicillin-binding protein 1A"/>
    <property type="match status" value="1"/>
</dbReference>
<evidence type="ECO:0000259" key="17">
    <source>
        <dbReference type="Pfam" id="PF00905"/>
    </source>
</evidence>
<comment type="catalytic activity">
    <reaction evidence="15">
        <text>Preferential cleavage: (Ac)2-L-Lys-D-Ala-|-D-Ala. Also transpeptidation of peptidyl-alanyl moieties that are N-acyl substituents of D-alanine.</text>
        <dbReference type="EC" id="3.4.16.4"/>
    </reaction>
</comment>
<dbReference type="GO" id="GO:0008360">
    <property type="term" value="P:regulation of cell shape"/>
    <property type="evidence" value="ECO:0007669"/>
    <property type="project" value="UniProtKB-KW"/>
</dbReference>
<comment type="subcellular location">
    <subcellularLocation>
        <location evidence="1">Cell membrane</location>
    </subcellularLocation>
</comment>
<dbReference type="PANTHER" id="PTHR32282:SF11">
    <property type="entry name" value="PENICILLIN-BINDING PROTEIN 1B"/>
    <property type="match status" value="1"/>
</dbReference>
<evidence type="ECO:0000256" key="15">
    <source>
        <dbReference type="ARBA" id="ARBA00034000"/>
    </source>
</evidence>
<keyword evidence="13" id="KW-0511">Multifunctional enzyme</keyword>
<dbReference type="GO" id="GO:0009002">
    <property type="term" value="F:serine-type D-Ala-D-Ala carboxypeptidase activity"/>
    <property type="evidence" value="ECO:0007669"/>
    <property type="project" value="UniProtKB-EC"/>
</dbReference>
<evidence type="ECO:0000256" key="6">
    <source>
        <dbReference type="ARBA" id="ARBA00022670"/>
    </source>
</evidence>
<dbReference type="Gene3D" id="3.40.710.10">
    <property type="entry name" value="DD-peptidase/beta-lactamase superfamily"/>
    <property type="match status" value="1"/>
</dbReference>
<keyword evidence="4" id="KW-1003">Cell membrane</keyword>
<dbReference type="STRING" id="1034346.GCA_000313565_02865"/>